<gene>
    <name evidence="1" type="ORF">FLA105534_03588</name>
</gene>
<dbReference type="AlphaFoldDB" id="A0A6J4GV50"/>
<proteinExistence type="predicted"/>
<evidence type="ECO:0000313" key="1">
    <source>
        <dbReference type="EMBL" id="CAA9201445.1"/>
    </source>
</evidence>
<protein>
    <submittedName>
        <fullName evidence="1">Uncharacterized protein</fullName>
    </submittedName>
</protein>
<keyword evidence="2" id="KW-1185">Reference proteome</keyword>
<dbReference type="Proteomes" id="UP000479938">
    <property type="component" value="Unassembled WGS sequence"/>
</dbReference>
<dbReference type="Gene3D" id="2.40.30.10">
    <property type="entry name" value="Translation factors"/>
    <property type="match status" value="1"/>
</dbReference>
<name>A0A6J4GV50_9FLAO</name>
<reference evidence="1 2" key="1">
    <citation type="submission" date="2020-02" db="EMBL/GenBank/DDBJ databases">
        <authorList>
            <person name="Criscuolo A."/>
        </authorList>
    </citation>
    <scope>NUCLEOTIDE SEQUENCE [LARGE SCALE GENOMIC DNA]</scope>
    <source>
        <strain evidence="1">CIP105534</strain>
    </source>
</reference>
<organism evidence="1 2">
    <name type="scientific">Flavobacterium bizetiae</name>
    <dbReference type="NCBI Taxonomy" id="2704140"/>
    <lineage>
        <taxon>Bacteria</taxon>
        <taxon>Pseudomonadati</taxon>
        <taxon>Bacteroidota</taxon>
        <taxon>Flavobacteriia</taxon>
        <taxon>Flavobacteriales</taxon>
        <taxon>Flavobacteriaceae</taxon>
        <taxon>Flavobacterium</taxon>
    </lineage>
</organism>
<evidence type="ECO:0000313" key="2">
    <source>
        <dbReference type="Proteomes" id="UP000479938"/>
    </source>
</evidence>
<accession>A0A6J4GV50</accession>
<sequence>MDNHISYEQIKNRECDFIVEYRFLSPEEGGRKTGNPAQGYRSDFMYSEDENLKKIWMIWPEFLDEDGQVILDKSIRVTAFGKAKMWIVNEMNQEFHKQKIKTGLKGFFMEGPHKVAECEVIQIVNLSLK</sequence>
<dbReference type="EMBL" id="CADCSU010000126">
    <property type="protein sequence ID" value="CAA9201445.1"/>
    <property type="molecule type" value="Genomic_DNA"/>
</dbReference>
<dbReference type="RefSeq" id="WP_173972068.1">
    <property type="nucleotide sequence ID" value="NZ_CADCSU010000126.1"/>
</dbReference>